<protein>
    <submittedName>
        <fullName evidence="4">Class I SAM-dependent methyltransferase</fullName>
    </submittedName>
</protein>
<dbReference type="Gene3D" id="3.40.50.150">
    <property type="entry name" value="Vaccinia Virus protein VP39"/>
    <property type="match status" value="1"/>
</dbReference>
<evidence type="ECO:0000313" key="4">
    <source>
        <dbReference type="EMBL" id="RCG31104.1"/>
    </source>
</evidence>
<evidence type="ECO:0000256" key="1">
    <source>
        <dbReference type="ARBA" id="ARBA00022603"/>
    </source>
</evidence>
<name>A0A367FLF4_9ACTN</name>
<evidence type="ECO:0000256" key="2">
    <source>
        <dbReference type="ARBA" id="ARBA00022679"/>
    </source>
</evidence>
<proteinExistence type="predicted"/>
<evidence type="ECO:0000259" key="3">
    <source>
        <dbReference type="Pfam" id="PF13649"/>
    </source>
</evidence>
<dbReference type="GO" id="GO:0032259">
    <property type="term" value="P:methylation"/>
    <property type="evidence" value="ECO:0007669"/>
    <property type="project" value="UniProtKB-KW"/>
</dbReference>
<reference evidence="4 5" key="1">
    <citation type="submission" date="2018-06" db="EMBL/GenBank/DDBJ databases">
        <title>Sphaerisporangium craniellae sp. nov., isolated from a marine sponge in the South China Sea.</title>
        <authorList>
            <person name="Li L."/>
        </authorList>
    </citation>
    <scope>NUCLEOTIDE SEQUENCE [LARGE SCALE GENOMIC DNA]</scope>
    <source>
        <strain evidence="4 5">CCTCC AA 208026</strain>
    </source>
</reference>
<dbReference type="OrthoDB" id="9797252at2"/>
<dbReference type="PANTHER" id="PTHR44942:SF4">
    <property type="entry name" value="METHYLTRANSFERASE TYPE 11 DOMAIN-CONTAINING PROTEIN"/>
    <property type="match status" value="1"/>
</dbReference>
<dbReference type="Pfam" id="PF13649">
    <property type="entry name" value="Methyltransf_25"/>
    <property type="match status" value="1"/>
</dbReference>
<dbReference type="EMBL" id="QOIL01000005">
    <property type="protein sequence ID" value="RCG31104.1"/>
    <property type="molecule type" value="Genomic_DNA"/>
</dbReference>
<dbReference type="AlphaFoldDB" id="A0A367FLF4"/>
<dbReference type="PANTHER" id="PTHR44942">
    <property type="entry name" value="METHYLTRANSF_11 DOMAIN-CONTAINING PROTEIN"/>
    <property type="match status" value="1"/>
</dbReference>
<keyword evidence="5" id="KW-1185">Reference proteome</keyword>
<dbReference type="InterPro" id="IPR041698">
    <property type="entry name" value="Methyltransf_25"/>
</dbReference>
<accession>A0A367FLF4</accession>
<dbReference type="CDD" id="cd02440">
    <property type="entry name" value="AdoMet_MTases"/>
    <property type="match status" value="1"/>
</dbReference>
<dbReference type="RefSeq" id="WP_114028483.1">
    <property type="nucleotide sequence ID" value="NZ_QOIL01000005.1"/>
</dbReference>
<keyword evidence="1 4" id="KW-0489">Methyltransferase</keyword>
<dbReference type="InterPro" id="IPR051052">
    <property type="entry name" value="Diverse_substrate_MTase"/>
</dbReference>
<dbReference type="Proteomes" id="UP000253094">
    <property type="component" value="Unassembled WGS sequence"/>
</dbReference>
<feature type="domain" description="Methyltransferase" evidence="3">
    <location>
        <begin position="47"/>
        <end position="126"/>
    </location>
</feature>
<organism evidence="4 5">
    <name type="scientific">Sphaerisporangium album</name>
    <dbReference type="NCBI Taxonomy" id="509200"/>
    <lineage>
        <taxon>Bacteria</taxon>
        <taxon>Bacillati</taxon>
        <taxon>Actinomycetota</taxon>
        <taxon>Actinomycetes</taxon>
        <taxon>Streptosporangiales</taxon>
        <taxon>Streptosporangiaceae</taxon>
        <taxon>Sphaerisporangium</taxon>
    </lineage>
</organism>
<evidence type="ECO:0000313" key="5">
    <source>
        <dbReference type="Proteomes" id="UP000253094"/>
    </source>
</evidence>
<dbReference type="InterPro" id="IPR029063">
    <property type="entry name" value="SAM-dependent_MTases_sf"/>
</dbReference>
<comment type="caution">
    <text evidence="4">The sequence shown here is derived from an EMBL/GenBank/DDBJ whole genome shotgun (WGS) entry which is preliminary data.</text>
</comment>
<sequence>MGDSDRERLRETFTQDAELYERARPGYPVAMFDDLAEVACIGSGCGVLEIGCGTGQATVPLAEWGCRIVAVELGAAMAEIARRKLSRFHQAEVVVSSFEDWPLPERPFDVVLSATAFHWIDPYVRVDKSANAMRVGGTLATINTHHIAGGSDAFFREVQECYERFDSKTPKGITLPHSSHVLRDSAELDDSERFGPVRFFRYERDIEYTTEQYLDLLRTYSGHRDLAPDVLSGLLDCIGTLIDTRHGSHVTKRYLTELRVAHRVK</sequence>
<keyword evidence="2 4" id="KW-0808">Transferase</keyword>
<dbReference type="GO" id="GO:0008168">
    <property type="term" value="F:methyltransferase activity"/>
    <property type="evidence" value="ECO:0007669"/>
    <property type="project" value="UniProtKB-KW"/>
</dbReference>
<gene>
    <name evidence="4" type="ORF">DQ384_10090</name>
</gene>
<dbReference type="SUPFAM" id="SSF53335">
    <property type="entry name" value="S-adenosyl-L-methionine-dependent methyltransferases"/>
    <property type="match status" value="1"/>
</dbReference>